<feature type="transmembrane region" description="Helical" evidence="1">
    <location>
        <begin position="87"/>
        <end position="108"/>
    </location>
</feature>
<reference evidence="2 3" key="1">
    <citation type="submission" date="2017-06" db="EMBL/GenBank/DDBJ databases">
        <title>Complete genome of Helicobacter apodemus.</title>
        <authorList>
            <person name="Cho S."/>
        </authorList>
    </citation>
    <scope>NUCLEOTIDE SEQUENCE [LARGE SCALE GENOMIC DNA]</scope>
    <source>
        <strain evidence="3">SNUVETPUB-15-01</strain>
    </source>
</reference>
<dbReference type="KEGG" id="had:CDV25_00200"/>
<name>A0A2U8FBC6_9HELI</name>
<feature type="transmembrane region" description="Helical" evidence="1">
    <location>
        <begin position="202"/>
        <end position="221"/>
    </location>
</feature>
<organism evidence="2 3">
    <name type="scientific">Helicobacter apodemus</name>
    <dbReference type="NCBI Taxonomy" id="135569"/>
    <lineage>
        <taxon>Bacteria</taxon>
        <taxon>Pseudomonadati</taxon>
        <taxon>Campylobacterota</taxon>
        <taxon>Epsilonproteobacteria</taxon>
        <taxon>Campylobacterales</taxon>
        <taxon>Helicobacteraceae</taxon>
        <taxon>Helicobacter</taxon>
    </lineage>
</organism>
<proteinExistence type="predicted"/>
<dbReference type="AlphaFoldDB" id="A0A2U8FBC6"/>
<dbReference type="Proteomes" id="UP000244890">
    <property type="component" value="Chromosome"/>
</dbReference>
<accession>A0A2U8FBC6</accession>
<feature type="transmembrane region" description="Helical" evidence="1">
    <location>
        <begin position="120"/>
        <end position="142"/>
    </location>
</feature>
<evidence type="ECO:0000313" key="2">
    <source>
        <dbReference type="EMBL" id="AWI33348.1"/>
    </source>
</evidence>
<feature type="transmembrane region" description="Helical" evidence="1">
    <location>
        <begin position="7"/>
        <end position="24"/>
    </location>
</feature>
<feature type="transmembrane region" description="Helical" evidence="1">
    <location>
        <begin position="30"/>
        <end position="47"/>
    </location>
</feature>
<keyword evidence="1" id="KW-0812">Transmembrane</keyword>
<feature type="transmembrane region" description="Helical" evidence="1">
    <location>
        <begin position="148"/>
        <end position="166"/>
    </location>
</feature>
<gene>
    <name evidence="2" type="ORF">CDV25_00200</name>
</gene>
<protein>
    <submittedName>
        <fullName evidence="2">Uncharacterized protein</fullName>
    </submittedName>
</protein>
<dbReference type="EMBL" id="CP021886">
    <property type="protein sequence ID" value="AWI33348.1"/>
    <property type="molecule type" value="Genomic_DNA"/>
</dbReference>
<keyword evidence="1" id="KW-0472">Membrane</keyword>
<feature type="transmembrane region" description="Helical" evidence="1">
    <location>
        <begin position="178"/>
        <end position="196"/>
    </location>
</feature>
<evidence type="ECO:0000256" key="1">
    <source>
        <dbReference type="SAM" id="Phobius"/>
    </source>
</evidence>
<keyword evidence="1" id="KW-1133">Transmembrane helix</keyword>
<feature type="transmembrane region" description="Helical" evidence="1">
    <location>
        <begin position="52"/>
        <end position="72"/>
    </location>
</feature>
<evidence type="ECO:0000313" key="3">
    <source>
        <dbReference type="Proteomes" id="UP000244890"/>
    </source>
</evidence>
<sequence>MIKSRNYLVVIPFYALIQISSFLSILSDTFIVSLSVLLAVFCFFYFFNKRYVLYRILSIIITSLVVFLAPLFSLDYISDKLDSHLKAFYFLVALICPPIATIYLFYWLSEQQILDWFVKTAIVVYIIIIIIYELTSLIAIAISGNNPYPDILSTSILFLLPLPLTIHAHINQRNIEKYFHLLYMVFAPILLDLFMIPSKEVSLIILCIPLLFVLKNYYLWYRDYKRKQAIREDKD</sequence>